<dbReference type="SMART" id="SM01126">
    <property type="entry name" value="DDE_Tnp_IS1595"/>
    <property type="match status" value="1"/>
</dbReference>
<evidence type="ECO:0000313" key="2">
    <source>
        <dbReference type="EMBL" id="RZS95933.1"/>
    </source>
</evidence>
<evidence type="ECO:0000313" key="3">
    <source>
        <dbReference type="Proteomes" id="UP000292209"/>
    </source>
</evidence>
<dbReference type="NCBIfam" id="NF033547">
    <property type="entry name" value="transpos_IS1595"/>
    <property type="match status" value="1"/>
</dbReference>
<dbReference type="EMBL" id="SGXG01000001">
    <property type="protein sequence ID" value="RZS95933.1"/>
    <property type="molecule type" value="Genomic_DNA"/>
</dbReference>
<sequence length="329" mass="38720">MNIFEFINHFPDEESCERFLKTYREKTGIYCKTCKFMTRHYWFSGRKFFECSKCRRRSSLKSGTVMESSNLSLHTWFAAFLLMSATKKGFSCLEFQRQLGLKRYETAFNLMHKIRSVMGKRDDLYFLKGMVEYDEAYVRKATRHEVQKRLKRGKGSQNHAVVAVASESIPLEDADSGIKSRHCGFFKMRELQEVTKESVLQFVADAVSPKSVLFTDKNTAYYNLERLVEEHVKVKSSPDSTEGDLNWVNVAISNLKKNLLGIYHMVSEKYLQNYLDEFVYKLNRRYFGEKLFNRLIVASIYPYVQHYELSDFFIFQTCNPLPLQHGKHR</sequence>
<reference evidence="2 3" key="1">
    <citation type="submission" date="2019-02" db="EMBL/GenBank/DDBJ databases">
        <title>Genomic Encyclopedia of Archaeal and Bacterial Type Strains, Phase II (KMG-II): from individual species to whole genera.</title>
        <authorList>
            <person name="Goeker M."/>
        </authorList>
    </citation>
    <scope>NUCLEOTIDE SEQUENCE [LARGE SCALE GENOMIC DNA]</scope>
    <source>
        <strain evidence="2 3">DSM 21411</strain>
    </source>
</reference>
<proteinExistence type="predicted"/>
<protein>
    <submittedName>
        <fullName evidence="2">Transposase-like zinc ribbon protein</fullName>
    </submittedName>
</protein>
<name>A0A4Q7P743_9BACT</name>
<organism evidence="2 3">
    <name type="scientific">Cecembia calidifontis</name>
    <dbReference type="NCBI Taxonomy" id="1187080"/>
    <lineage>
        <taxon>Bacteria</taxon>
        <taxon>Pseudomonadati</taxon>
        <taxon>Bacteroidota</taxon>
        <taxon>Cytophagia</taxon>
        <taxon>Cytophagales</taxon>
        <taxon>Cyclobacteriaceae</taxon>
        <taxon>Cecembia</taxon>
    </lineage>
</organism>
<accession>A0A4Q7P743</accession>
<gene>
    <name evidence="2" type="ORF">BC751_1486</name>
</gene>
<feature type="domain" description="ISXO2-like transposase" evidence="1">
    <location>
        <begin position="126"/>
        <end position="283"/>
    </location>
</feature>
<evidence type="ECO:0000259" key="1">
    <source>
        <dbReference type="SMART" id="SM01126"/>
    </source>
</evidence>
<comment type="caution">
    <text evidence="2">The sequence shown here is derived from an EMBL/GenBank/DDBJ whole genome shotgun (WGS) entry which is preliminary data.</text>
</comment>
<dbReference type="Pfam" id="PF12762">
    <property type="entry name" value="DDE_Tnp_IS1595"/>
    <property type="match status" value="1"/>
</dbReference>
<keyword evidence="3" id="KW-1185">Reference proteome</keyword>
<dbReference type="AlphaFoldDB" id="A0A4Q7P743"/>
<dbReference type="InterPro" id="IPR024445">
    <property type="entry name" value="Tnp_ISXO2-like"/>
</dbReference>
<dbReference type="Proteomes" id="UP000292209">
    <property type="component" value="Unassembled WGS sequence"/>
</dbReference>